<accession>A0ABN1TNG5</accession>
<dbReference type="Proteomes" id="UP001501581">
    <property type="component" value="Unassembled WGS sequence"/>
</dbReference>
<feature type="region of interest" description="Disordered" evidence="1">
    <location>
        <begin position="30"/>
        <end position="134"/>
    </location>
</feature>
<keyword evidence="2" id="KW-0732">Signal</keyword>
<evidence type="ECO:0000313" key="3">
    <source>
        <dbReference type="EMBL" id="GAA1094793.1"/>
    </source>
</evidence>
<evidence type="ECO:0000256" key="2">
    <source>
        <dbReference type="SAM" id="SignalP"/>
    </source>
</evidence>
<sequence>MKRLIPLGGLGLVGLVAAGLIAFQTPTVSAADEVAKRDDEQPTLVLVADDDADDDDSKKSNDTKSRFTKHSRNSKVSNDHTRSNVTKVSRDRDLSRADKTRDWTRDGAKKQGKKQVRDWSANSTNDRSRNDTRR</sequence>
<keyword evidence="4" id="KW-1185">Reference proteome</keyword>
<feature type="compositionally biased region" description="Basic and acidic residues" evidence="1">
    <location>
        <begin position="77"/>
        <end position="109"/>
    </location>
</feature>
<organism evidence="3 4">
    <name type="scientific">Nocardioides dubius</name>
    <dbReference type="NCBI Taxonomy" id="317019"/>
    <lineage>
        <taxon>Bacteria</taxon>
        <taxon>Bacillati</taxon>
        <taxon>Actinomycetota</taxon>
        <taxon>Actinomycetes</taxon>
        <taxon>Propionibacteriales</taxon>
        <taxon>Nocardioidaceae</taxon>
        <taxon>Nocardioides</taxon>
    </lineage>
</organism>
<dbReference type="RefSeq" id="WP_343991681.1">
    <property type="nucleotide sequence ID" value="NZ_BAAALG010000003.1"/>
</dbReference>
<evidence type="ECO:0000313" key="4">
    <source>
        <dbReference type="Proteomes" id="UP001501581"/>
    </source>
</evidence>
<dbReference type="EMBL" id="BAAALG010000003">
    <property type="protein sequence ID" value="GAA1094793.1"/>
    <property type="molecule type" value="Genomic_DNA"/>
</dbReference>
<comment type="caution">
    <text evidence="3">The sequence shown here is derived from an EMBL/GenBank/DDBJ whole genome shotgun (WGS) entry which is preliminary data.</text>
</comment>
<evidence type="ECO:0000256" key="1">
    <source>
        <dbReference type="SAM" id="MobiDB-lite"/>
    </source>
</evidence>
<gene>
    <name evidence="3" type="ORF">GCM10009668_08320</name>
</gene>
<name>A0ABN1TNG5_9ACTN</name>
<proteinExistence type="predicted"/>
<protein>
    <submittedName>
        <fullName evidence="3">Uncharacterized protein</fullName>
    </submittedName>
</protein>
<feature type="signal peptide" evidence="2">
    <location>
        <begin position="1"/>
        <end position="30"/>
    </location>
</feature>
<reference evidence="3 4" key="1">
    <citation type="journal article" date="2019" name="Int. J. Syst. Evol. Microbiol.">
        <title>The Global Catalogue of Microorganisms (GCM) 10K type strain sequencing project: providing services to taxonomists for standard genome sequencing and annotation.</title>
        <authorList>
            <consortium name="The Broad Institute Genomics Platform"/>
            <consortium name="The Broad Institute Genome Sequencing Center for Infectious Disease"/>
            <person name="Wu L."/>
            <person name="Ma J."/>
        </authorList>
    </citation>
    <scope>NUCLEOTIDE SEQUENCE [LARGE SCALE GENOMIC DNA]</scope>
    <source>
        <strain evidence="3 4">JCM 13008</strain>
    </source>
</reference>
<feature type="compositionally biased region" description="Basic and acidic residues" evidence="1">
    <location>
        <begin position="56"/>
        <end position="65"/>
    </location>
</feature>
<feature type="chain" id="PRO_5045277023" evidence="2">
    <location>
        <begin position="31"/>
        <end position="134"/>
    </location>
</feature>